<dbReference type="GO" id="GO:0042393">
    <property type="term" value="F:histone binding"/>
    <property type="evidence" value="ECO:0007669"/>
    <property type="project" value="InterPro"/>
</dbReference>
<dbReference type="Pfam" id="PF00786">
    <property type="entry name" value="PBD"/>
    <property type="match status" value="1"/>
</dbReference>
<dbReference type="Proteomes" id="UP000069272">
    <property type="component" value="Chromosome 2R"/>
</dbReference>
<dbReference type="InterPro" id="IPR048776">
    <property type="entry name" value="HAT1_C"/>
</dbReference>
<evidence type="ECO:0000256" key="13">
    <source>
        <dbReference type="ARBA" id="ARBA00023139"/>
    </source>
</evidence>
<dbReference type="Gene3D" id="1.10.10.390">
    <property type="match status" value="1"/>
</dbReference>
<dbReference type="GO" id="GO:0005856">
    <property type="term" value="C:cytoskeleton"/>
    <property type="evidence" value="ECO:0007669"/>
    <property type="project" value="UniProtKB-SubCell"/>
</dbReference>
<evidence type="ECO:0000313" key="21">
    <source>
        <dbReference type="Proteomes" id="UP000069272"/>
    </source>
</evidence>
<dbReference type="FunFam" id="3.90.810.10:FF:000004">
    <property type="entry name" value="CDC42 small effector protein 2"/>
    <property type="match status" value="1"/>
</dbReference>
<accession>A0A182FSI1</accession>
<reference evidence="20" key="2">
    <citation type="submission" date="2022-08" db="UniProtKB">
        <authorList>
            <consortium name="EnsemblMetazoa"/>
        </authorList>
    </citation>
    <scope>IDENTIFICATION</scope>
    <source>
        <strain evidence="20">STECLA/ALBI9_A</strain>
    </source>
</reference>
<evidence type="ECO:0000256" key="18">
    <source>
        <dbReference type="ARBA" id="ARBA00048017"/>
    </source>
</evidence>
<dbReference type="AlphaFoldDB" id="A0A182FSI1"/>
<dbReference type="VEuPathDB" id="VectorBase:AALB20_031686"/>
<reference evidence="20 21" key="1">
    <citation type="journal article" date="2017" name="G3 (Bethesda)">
        <title>The Physical Genome Mapping of Anopheles albimanus Corrected Scaffold Misassemblies and Identified Interarm Rearrangements in Genus Anopheles.</title>
        <authorList>
            <person name="Artemov G.N."/>
            <person name="Peery A.N."/>
            <person name="Jiang X."/>
            <person name="Tu Z."/>
            <person name="Stegniy V.N."/>
            <person name="Sharakhova M.V."/>
            <person name="Sharakhov I.V."/>
        </authorList>
    </citation>
    <scope>NUCLEOTIDE SEQUENCE [LARGE SCALE GENOMIC DNA]</scope>
    <source>
        <strain evidence="20 21">ALBI9_A</strain>
    </source>
</reference>
<dbReference type="GO" id="GO:0005634">
    <property type="term" value="C:nucleus"/>
    <property type="evidence" value="ECO:0007669"/>
    <property type="project" value="UniProtKB-SubCell"/>
</dbReference>
<dbReference type="PROSITE" id="PS50108">
    <property type="entry name" value="CRIB"/>
    <property type="match status" value="1"/>
</dbReference>
<evidence type="ECO:0000256" key="7">
    <source>
        <dbReference type="ARBA" id="ARBA00021268"/>
    </source>
</evidence>
<keyword evidence="9" id="KW-0963">Cytoplasm</keyword>
<evidence type="ECO:0000256" key="19">
    <source>
        <dbReference type="PIRNR" id="PIRNR038084"/>
    </source>
</evidence>
<evidence type="ECO:0000256" key="6">
    <source>
        <dbReference type="ARBA" id="ARBA00013184"/>
    </source>
</evidence>
<dbReference type="PANTHER" id="PTHR12046">
    <property type="entry name" value="HISTONE ACETYLTRANSFERASE TYPE B CATALYTIC SUBUNIT"/>
    <property type="match status" value="1"/>
</dbReference>
<dbReference type="VEuPathDB" id="VectorBase:AALB009510"/>
<dbReference type="Pfam" id="PF10394">
    <property type="entry name" value="Hat1_N"/>
    <property type="match status" value="1"/>
</dbReference>
<dbReference type="Pfam" id="PF21183">
    <property type="entry name" value="HAT1_C"/>
    <property type="match status" value="1"/>
</dbReference>
<dbReference type="Gene3D" id="3.90.360.10">
    <property type="entry name" value="Histone acetyl transferase 1 (HAT1), N-terminal domain"/>
    <property type="match status" value="1"/>
</dbReference>
<dbReference type="GO" id="GO:0031509">
    <property type="term" value="P:subtelomeric heterochromatin formation"/>
    <property type="evidence" value="ECO:0007669"/>
    <property type="project" value="InterPro"/>
</dbReference>
<dbReference type="GO" id="GO:0008360">
    <property type="term" value="P:regulation of cell shape"/>
    <property type="evidence" value="ECO:0007669"/>
    <property type="project" value="UniProtKB-KW"/>
</dbReference>
<sequence length="507" mass="58389">MASTGDIWLQWFSCCFHQPQSPRRRRHHQRLRIDRSMIGNPTNFVHTGHIGSNDVELSTNHLSAIQNQMQSKGGYEMNSLSRAEKMSNLSSLKGYVSCALDCTRLRLVRNAEDMSNDEGCFKPEMAHQIFGESESIFGYRDLKIDVMAAAGPFDLYFDINYSKKVEELHTEGLKADDVEKALADIVEDGCFYTNRDEFKRVLASKADSFRPHGTKVDEFTAQTSPSASRTDGDQQQRPVRTFEVYLSSADDAEYMKFHSRLETFSFFFIDGFSRVEIDPLWLFFTVYERYSIDNNNEASGIRYATIGYVAAYQYYAYPDKIRPRISQVLVLPPFQKLGIATRLIEHTIYEYFSKKENVSDITFEEPIEAIQHIRSVIDAKRCKTLPAFAKENLLAGFTKDMLREAKERFLINPKQCRVVYEILRLGCTDLDDEQQYRAYRIEVKKRLNMNYNKHRRDLAKAKKRGADVTAALCGLPGVAERIESLHAEYKQVEEIYGLVLHKLLLAS</sequence>
<proteinExistence type="inferred from homology"/>
<dbReference type="CDD" id="cd00132">
    <property type="entry name" value="CRIB"/>
    <property type="match status" value="1"/>
</dbReference>
<dbReference type="InterPro" id="IPR019467">
    <property type="entry name" value="Hat1_N"/>
</dbReference>
<keyword evidence="8" id="KW-1003">Cell membrane</keyword>
<evidence type="ECO:0000256" key="15">
    <source>
        <dbReference type="ARBA" id="ARBA00023242"/>
    </source>
</evidence>
<evidence type="ECO:0000256" key="9">
    <source>
        <dbReference type="ARBA" id="ARBA00022490"/>
    </source>
</evidence>
<evidence type="ECO:0000256" key="17">
    <source>
        <dbReference type="ARBA" id="ARBA00023315"/>
    </source>
</evidence>
<dbReference type="InterPro" id="IPR013523">
    <property type="entry name" value="Hist_AcTrfase_HAT1_C"/>
</dbReference>
<dbReference type="EC" id="2.3.1.48" evidence="6 19"/>
<evidence type="ECO:0000256" key="16">
    <source>
        <dbReference type="ARBA" id="ARBA00023288"/>
    </source>
</evidence>
<comment type="subcellular location">
    <subcellularLocation>
        <location evidence="2">Cell membrane</location>
        <topology evidence="2">Lipid-anchor</topology>
    </subcellularLocation>
    <subcellularLocation>
        <location evidence="3">Cytoplasm</location>
        <location evidence="3">Cytoskeleton</location>
    </subcellularLocation>
    <subcellularLocation>
        <location evidence="1">Nucleus</location>
    </subcellularLocation>
</comment>
<keyword evidence="21" id="KW-1185">Reference proteome</keyword>
<comment type="similarity">
    <text evidence="5 19">Belongs to the HAT1 family.</text>
</comment>
<keyword evidence="12" id="KW-0472">Membrane</keyword>
<comment type="catalytic activity">
    <reaction evidence="18 19">
        <text>L-lysyl-[protein] + acetyl-CoA = N(6)-acetyl-L-lysyl-[protein] + CoA + H(+)</text>
        <dbReference type="Rhea" id="RHEA:45948"/>
        <dbReference type="Rhea" id="RHEA-COMP:9752"/>
        <dbReference type="Rhea" id="RHEA-COMP:10731"/>
        <dbReference type="ChEBI" id="CHEBI:15378"/>
        <dbReference type="ChEBI" id="CHEBI:29969"/>
        <dbReference type="ChEBI" id="CHEBI:57287"/>
        <dbReference type="ChEBI" id="CHEBI:57288"/>
        <dbReference type="ChEBI" id="CHEBI:61930"/>
        <dbReference type="EC" id="2.3.1.48"/>
    </reaction>
</comment>
<keyword evidence="11" id="KW-0133">Cell shape</keyword>
<keyword evidence="13" id="KW-0564">Palmitate</keyword>
<organism evidence="20 21">
    <name type="scientific">Anopheles albimanus</name>
    <name type="common">New world malaria mosquito</name>
    <dbReference type="NCBI Taxonomy" id="7167"/>
    <lineage>
        <taxon>Eukaryota</taxon>
        <taxon>Metazoa</taxon>
        <taxon>Ecdysozoa</taxon>
        <taxon>Arthropoda</taxon>
        <taxon>Hexapoda</taxon>
        <taxon>Insecta</taxon>
        <taxon>Pterygota</taxon>
        <taxon>Neoptera</taxon>
        <taxon>Endopterygota</taxon>
        <taxon>Diptera</taxon>
        <taxon>Nematocera</taxon>
        <taxon>Culicoidea</taxon>
        <taxon>Culicidae</taxon>
        <taxon>Anophelinae</taxon>
        <taxon>Anopheles</taxon>
    </lineage>
</organism>
<evidence type="ECO:0000256" key="5">
    <source>
        <dbReference type="ARBA" id="ARBA00010543"/>
    </source>
</evidence>
<keyword evidence="16" id="KW-0449">Lipoprotein</keyword>
<dbReference type="Gene3D" id="3.90.810.10">
    <property type="entry name" value="CRIB domain"/>
    <property type="match status" value="1"/>
</dbReference>
<dbReference type="Gene3D" id="3.40.630.30">
    <property type="match status" value="1"/>
</dbReference>
<dbReference type="InterPro" id="IPR016181">
    <property type="entry name" value="Acyl_CoA_acyltransferase"/>
</dbReference>
<evidence type="ECO:0000256" key="10">
    <source>
        <dbReference type="ARBA" id="ARBA00022679"/>
    </source>
</evidence>
<evidence type="ECO:0000256" key="14">
    <source>
        <dbReference type="ARBA" id="ARBA00023212"/>
    </source>
</evidence>
<dbReference type="InterPro" id="IPR000095">
    <property type="entry name" value="CRIB_dom"/>
</dbReference>
<keyword evidence="17 19" id="KW-0012">Acyltransferase</keyword>
<evidence type="ECO:0000256" key="12">
    <source>
        <dbReference type="ARBA" id="ARBA00023136"/>
    </source>
</evidence>
<comment type="similarity">
    <text evidence="4">Belongs to the CDC42SE/SPEC family.</text>
</comment>
<dbReference type="GO" id="GO:0000781">
    <property type="term" value="C:chromosome, telomeric region"/>
    <property type="evidence" value="ECO:0007669"/>
    <property type="project" value="GOC"/>
</dbReference>
<dbReference type="GO" id="GO:0005886">
    <property type="term" value="C:plasma membrane"/>
    <property type="evidence" value="ECO:0007669"/>
    <property type="project" value="UniProtKB-SubCell"/>
</dbReference>
<keyword evidence="15" id="KW-0539">Nucleus</keyword>
<evidence type="ECO:0000256" key="3">
    <source>
        <dbReference type="ARBA" id="ARBA00004245"/>
    </source>
</evidence>
<name>A0A182FSI1_ANOAL</name>
<dbReference type="InterPro" id="IPR037113">
    <property type="entry name" value="Hat1_N_sf"/>
</dbReference>
<dbReference type="STRING" id="7167.A0A182FSI1"/>
<protein>
    <recommendedName>
        <fullName evidence="7 19">Histone acetyltransferase type B catalytic subunit</fullName>
        <ecNumber evidence="6 19">2.3.1.48</ecNumber>
    </recommendedName>
</protein>
<dbReference type="VEuPathDB" id="VectorBase:AALB20_027245"/>
<evidence type="ECO:0000256" key="11">
    <source>
        <dbReference type="ARBA" id="ARBA00022960"/>
    </source>
</evidence>
<dbReference type="PIRSF" id="PIRSF038084">
    <property type="entry name" value="HAT-B_cat"/>
    <property type="match status" value="1"/>
</dbReference>
<dbReference type="EnsemblMetazoa" id="AALB009510-RA">
    <property type="protein sequence ID" value="AALB009510-PA"/>
    <property type="gene ID" value="AALB009510"/>
</dbReference>
<keyword evidence="14" id="KW-0206">Cytoskeleton</keyword>
<dbReference type="InterPro" id="IPR017380">
    <property type="entry name" value="Hist_AcTrfase_B-typ_cat-su"/>
</dbReference>
<evidence type="ECO:0000256" key="4">
    <source>
        <dbReference type="ARBA" id="ARBA00005720"/>
    </source>
</evidence>
<dbReference type="SUPFAM" id="SSF55729">
    <property type="entry name" value="Acyl-CoA N-acyltransferases (Nat)"/>
    <property type="match status" value="1"/>
</dbReference>
<evidence type="ECO:0000256" key="2">
    <source>
        <dbReference type="ARBA" id="ARBA00004193"/>
    </source>
</evidence>
<dbReference type="GO" id="GO:0004402">
    <property type="term" value="F:histone acetyltransferase activity"/>
    <property type="evidence" value="ECO:0007669"/>
    <property type="project" value="UniProtKB-UniRule"/>
</dbReference>
<keyword evidence="10 19" id="KW-0808">Transferase</keyword>
<evidence type="ECO:0000256" key="8">
    <source>
        <dbReference type="ARBA" id="ARBA00022475"/>
    </source>
</evidence>
<evidence type="ECO:0000256" key="1">
    <source>
        <dbReference type="ARBA" id="ARBA00004123"/>
    </source>
</evidence>
<dbReference type="InterPro" id="IPR036936">
    <property type="entry name" value="CRIB_dom_sf"/>
</dbReference>
<evidence type="ECO:0000313" key="20">
    <source>
        <dbReference type="EnsemblMetazoa" id="AALB009510-PA"/>
    </source>
</evidence>